<feature type="active site" evidence="3">
    <location>
        <position position="131"/>
    </location>
</feature>
<protein>
    <recommendedName>
        <fullName evidence="4">Pseudouridine synthase</fullName>
        <ecNumber evidence="4">5.4.99.-</ecNumber>
    </recommendedName>
</protein>
<comment type="caution">
    <text evidence="6">The sequence shown here is derived from an EMBL/GenBank/DDBJ whole genome shotgun (WGS) entry which is preliminary data.</text>
</comment>
<dbReference type="GO" id="GO:0140098">
    <property type="term" value="F:catalytic activity, acting on RNA"/>
    <property type="evidence" value="ECO:0007669"/>
    <property type="project" value="UniProtKB-ARBA"/>
</dbReference>
<dbReference type="AlphaFoldDB" id="A0A4Y8IET0"/>
<accession>A0A4Y8IET0</accession>
<evidence type="ECO:0000256" key="3">
    <source>
        <dbReference type="PIRSR" id="PIRSR606225-1"/>
    </source>
</evidence>
<dbReference type="GO" id="GO:0003723">
    <property type="term" value="F:RNA binding"/>
    <property type="evidence" value="ECO:0007669"/>
    <property type="project" value="InterPro"/>
</dbReference>
<dbReference type="OrthoDB" id="9807829at2"/>
<dbReference type="PANTHER" id="PTHR21600:SF35">
    <property type="entry name" value="PSEUDOURIDINE SYNTHASE"/>
    <property type="match status" value="1"/>
</dbReference>
<comment type="catalytic activity">
    <reaction evidence="1 4">
        <text>a uridine in RNA = a pseudouridine in RNA</text>
        <dbReference type="Rhea" id="RHEA:48348"/>
        <dbReference type="Rhea" id="RHEA-COMP:12068"/>
        <dbReference type="Rhea" id="RHEA-COMP:12069"/>
        <dbReference type="ChEBI" id="CHEBI:65314"/>
        <dbReference type="ChEBI" id="CHEBI:65315"/>
    </reaction>
</comment>
<dbReference type="Pfam" id="PF00849">
    <property type="entry name" value="PseudoU_synth_2"/>
    <property type="match status" value="1"/>
</dbReference>
<dbReference type="EC" id="5.4.99.-" evidence="4"/>
<proteinExistence type="inferred from homology"/>
<dbReference type="SUPFAM" id="SSF55120">
    <property type="entry name" value="Pseudouridine synthase"/>
    <property type="match status" value="1"/>
</dbReference>
<dbReference type="CDD" id="cd02869">
    <property type="entry name" value="PseudoU_synth_RluA_like"/>
    <property type="match status" value="1"/>
</dbReference>
<evidence type="ECO:0000259" key="5">
    <source>
        <dbReference type="Pfam" id="PF00849"/>
    </source>
</evidence>
<dbReference type="EMBL" id="SOPW01000014">
    <property type="protein sequence ID" value="TFB15050.1"/>
    <property type="molecule type" value="Genomic_DNA"/>
</dbReference>
<dbReference type="PANTHER" id="PTHR21600">
    <property type="entry name" value="MITOCHONDRIAL RNA PSEUDOURIDINE SYNTHASE"/>
    <property type="match status" value="1"/>
</dbReference>
<dbReference type="Proteomes" id="UP000297975">
    <property type="component" value="Unassembled WGS sequence"/>
</dbReference>
<dbReference type="Gene3D" id="3.30.2350.10">
    <property type="entry name" value="Pseudouridine synthase"/>
    <property type="match status" value="1"/>
</dbReference>
<dbReference type="InterPro" id="IPR006225">
    <property type="entry name" value="PsdUridine_synth_RluC/D"/>
</dbReference>
<dbReference type="InterPro" id="IPR006224">
    <property type="entry name" value="PsdUridine_synth_RluA-like_CS"/>
</dbReference>
<dbReference type="PROSITE" id="PS01129">
    <property type="entry name" value="PSI_RLU"/>
    <property type="match status" value="1"/>
</dbReference>
<feature type="domain" description="Pseudouridine synthase RsuA/RluA-like" evidence="5">
    <location>
        <begin position="86"/>
        <end position="231"/>
    </location>
</feature>
<dbReference type="RefSeq" id="WP_134340793.1">
    <property type="nucleotide sequence ID" value="NZ_SOPW01000014.1"/>
</dbReference>
<reference evidence="6 7" key="1">
    <citation type="submission" date="2019-03" db="EMBL/GenBank/DDBJ databases">
        <authorList>
            <person name="He R.-H."/>
        </authorList>
    </citation>
    <scope>NUCLEOTIDE SEQUENCE [LARGE SCALE GENOMIC DNA]</scope>
    <source>
        <strain evidence="7">SH 714</strain>
    </source>
</reference>
<evidence type="ECO:0000256" key="2">
    <source>
        <dbReference type="ARBA" id="ARBA00010876"/>
    </source>
</evidence>
<name>A0A4Y8IET0_9BACI</name>
<dbReference type="InterPro" id="IPR020103">
    <property type="entry name" value="PsdUridine_synth_cat_dom_sf"/>
</dbReference>
<dbReference type="GO" id="GO:0000455">
    <property type="term" value="P:enzyme-directed rRNA pseudouridine synthesis"/>
    <property type="evidence" value="ECO:0007669"/>
    <property type="project" value="TreeGrafter"/>
</dbReference>
<evidence type="ECO:0000313" key="6">
    <source>
        <dbReference type="EMBL" id="TFB15050.1"/>
    </source>
</evidence>
<evidence type="ECO:0000256" key="1">
    <source>
        <dbReference type="ARBA" id="ARBA00000073"/>
    </source>
</evidence>
<dbReference type="InterPro" id="IPR050188">
    <property type="entry name" value="RluA_PseudoU_synthase"/>
</dbReference>
<sequence>MEWKIKRKDENKLVRDYLLHDRAFSNRLIKHIKREGEILVNELPVTVRHQLKAGEILKVNLPDSVSKDHLTPINIPLNIIYEDEYLIGINKPRGLAVSPNMNDKETLVNGLMYYYKQQGMNLAPHIITRLDKNTSGVVVIAKNGYVHHLLSTQKIHREYRAMVERVMNLKQSTIDLPIDRNLPSIIERKVDQNGKKAVTHYEVIQEWRNCSLLRVWLETGRTHQIRVHFSHIGHPLIGDDLYGSTFLPIQGQALHCRQVRFKHPIYENIIQCVASYPHELLMIINHPHQIQT</sequence>
<evidence type="ECO:0000256" key="4">
    <source>
        <dbReference type="RuleBase" id="RU362028"/>
    </source>
</evidence>
<dbReference type="NCBIfam" id="TIGR00005">
    <property type="entry name" value="rluA_subfam"/>
    <property type="match status" value="1"/>
</dbReference>
<comment type="similarity">
    <text evidence="2 4">Belongs to the pseudouridine synthase RluA family.</text>
</comment>
<keyword evidence="4" id="KW-0413">Isomerase</keyword>
<gene>
    <name evidence="6" type="ORF">E3U55_12420</name>
</gene>
<dbReference type="GO" id="GO:0009982">
    <property type="term" value="F:pseudouridine synthase activity"/>
    <property type="evidence" value="ECO:0007669"/>
    <property type="project" value="InterPro"/>
</dbReference>
<comment type="function">
    <text evidence="4">Responsible for synthesis of pseudouridine from uracil.</text>
</comment>
<evidence type="ECO:0000313" key="7">
    <source>
        <dbReference type="Proteomes" id="UP000297975"/>
    </source>
</evidence>
<organism evidence="6 7">
    <name type="scientific">Filobacillus milosensis</name>
    <dbReference type="NCBI Taxonomy" id="94137"/>
    <lineage>
        <taxon>Bacteria</taxon>
        <taxon>Bacillati</taxon>
        <taxon>Bacillota</taxon>
        <taxon>Bacilli</taxon>
        <taxon>Bacillales</taxon>
        <taxon>Bacillaceae</taxon>
        <taxon>Filobacillus</taxon>
    </lineage>
</organism>
<dbReference type="InterPro" id="IPR006145">
    <property type="entry name" value="PsdUridine_synth_RsuA/RluA"/>
</dbReference>
<keyword evidence="7" id="KW-1185">Reference proteome</keyword>